<protein>
    <submittedName>
        <fullName evidence="2">LON peptidase substrate-binding domain-containing protein</fullName>
    </submittedName>
</protein>
<dbReference type="PROSITE" id="PS51787">
    <property type="entry name" value="LON_N"/>
    <property type="match status" value="1"/>
</dbReference>
<dbReference type="SUPFAM" id="SSF88697">
    <property type="entry name" value="PUA domain-like"/>
    <property type="match status" value="1"/>
</dbReference>
<dbReference type="Pfam" id="PF02190">
    <property type="entry name" value="LON_substr_bdg"/>
    <property type="match status" value="1"/>
</dbReference>
<dbReference type="InterPro" id="IPR015947">
    <property type="entry name" value="PUA-like_sf"/>
</dbReference>
<sequence>MILPADLPDVIPLFPLSEAILMPRAKLSLHVFEPRYLTMLDDTLRSDHRLIGIVQPMQADSEALHRIGCVGRVTSFTETEDHRYMITLSGVSRFRIEQIEEGFNPYKKAQVNWRDFEGDSRSMSKDPSFDRTGFLKLLQRYFDLRDLSTDWEQLQGAEEEMLVNSLSMLCPFSIEEKQALLEALNLAERRRTLTALLEYAIYSSSDTEVIQ</sequence>
<evidence type="ECO:0000313" key="2">
    <source>
        <dbReference type="EMBL" id="MBI1494738.1"/>
    </source>
</evidence>
<gene>
    <name evidence="2" type="ORF">H1D41_13915</name>
</gene>
<comment type="caution">
    <text evidence="2">The sequence shown here is derived from an EMBL/GenBank/DDBJ whole genome shotgun (WGS) entry which is preliminary data.</text>
</comment>
<dbReference type="PANTHER" id="PTHR46732">
    <property type="entry name" value="ATP-DEPENDENT PROTEASE LA (LON) DOMAIN PROTEIN"/>
    <property type="match status" value="1"/>
</dbReference>
<organism evidence="2 3">
    <name type="scientific">Halocynthiibacter styelae</name>
    <dbReference type="NCBI Taxonomy" id="2761955"/>
    <lineage>
        <taxon>Bacteria</taxon>
        <taxon>Pseudomonadati</taxon>
        <taxon>Pseudomonadota</taxon>
        <taxon>Alphaproteobacteria</taxon>
        <taxon>Rhodobacterales</taxon>
        <taxon>Paracoccaceae</taxon>
        <taxon>Halocynthiibacter</taxon>
    </lineage>
</organism>
<dbReference type="Proteomes" id="UP000640583">
    <property type="component" value="Unassembled WGS sequence"/>
</dbReference>
<proteinExistence type="predicted"/>
<dbReference type="InterPro" id="IPR003111">
    <property type="entry name" value="Lon_prtase_N"/>
</dbReference>
<dbReference type="EMBL" id="JADCKQ010000011">
    <property type="protein sequence ID" value="MBI1494738.1"/>
    <property type="molecule type" value="Genomic_DNA"/>
</dbReference>
<dbReference type="RefSeq" id="WP_228849489.1">
    <property type="nucleotide sequence ID" value="NZ_JADCKQ010000011.1"/>
</dbReference>
<evidence type="ECO:0000313" key="3">
    <source>
        <dbReference type="Proteomes" id="UP000640583"/>
    </source>
</evidence>
<feature type="domain" description="Lon N-terminal" evidence="1">
    <location>
        <begin position="11"/>
        <end position="201"/>
    </location>
</feature>
<keyword evidence="3" id="KW-1185">Reference proteome</keyword>
<reference evidence="2" key="1">
    <citation type="submission" date="2020-10" db="EMBL/GenBank/DDBJ databases">
        <title>Paenihalocynthiibacter styelae gen. nov., sp. nov., isolated from stalked sea squirt Styela clava.</title>
        <authorList>
            <person name="Kim Y.-O."/>
            <person name="Yoon J.-H."/>
        </authorList>
    </citation>
    <scope>NUCLEOTIDE SEQUENCE</scope>
    <source>
        <strain evidence="2">MYP1-1</strain>
    </source>
</reference>
<dbReference type="PANTHER" id="PTHR46732:SF8">
    <property type="entry name" value="ATP-DEPENDENT PROTEASE LA (LON) DOMAIN PROTEIN"/>
    <property type="match status" value="1"/>
</dbReference>
<dbReference type="SMART" id="SM00464">
    <property type="entry name" value="LON"/>
    <property type="match status" value="1"/>
</dbReference>
<accession>A0A8J7IK81</accession>
<dbReference type="InterPro" id="IPR046336">
    <property type="entry name" value="Lon_prtase_N_sf"/>
</dbReference>
<dbReference type="Gene3D" id="2.30.130.40">
    <property type="entry name" value="LON domain-like"/>
    <property type="match status" value="1"/>
</dbReference>
<dbReference type="AlphaFoldDB" id="A0A8J7IK81"/>
<evidence type="ECO:0000259" key="1">
    <source>
        <dbReference type="PROSITE" id="PS51787"/>
    </source>
</evidence>
<name>A0A8J7IK81_9RHOB</name>